<dbReference type="Proteomes" id="UP001295794">
    <property type="component" value="Unassembled WGS sequence"/>
</dbReference>
<dbReference type="Gene3D" id="3.40.980.10">
    <property type="entry name" value="MoaB/Mog-like domain"/>
    <property type="match status" value="1"/>
</dbReference>
<gene>
    <name evidence="3" type="ORF">MYCIT1_LOCUS3358</name>
</gene>
<organism evidence="3 4">
    <name type="scientific">Mycena citricolor</name>
    <dbReference type="NCBI Taxonomy" id="2018698"/>
    <lineage>
        <taxon>Eukaryota</taxon>
        <taxon>Fungi</taxon>
        <taxon>Dikarya</taxon>
        <taxon>Basidiomycota</taxon>
        <taxon>Agaricomycotina</taxon>
        <taxon>Agaricomycetes</taxon>
        <taxon>Agaricomycetidae</taxon>
        <taxon>Agaricales</taxon>
        <taxon>Marasmiineae</taxon>
        <taxon>Mycenaceae</taxon>
        <taxon>Mycena</taxon>
    </lineage>
</organism>
<evidence type="ECO:0000313" key="4">
    <source>
        <dbReference type="Proteomes" id="UP001295794"/>
    </source>
</evidence>
<dbReference type="Pfam" id="PF24102">
    <property type="entry name" value="FLAD1_M"/>
    <property type="match status" value="1"/>
</dbReference>
<evidence type="ECO:0000256" key="1">
    <source>
        <dbReference type="SAM" id="MobiDB-lite"/>
    </source>
</evidence>
<reference evidence="3" key="1">
    <citation type="submission" date="2023-11" db="EMBL/GenBank/DDBJ databases">
        <authorList>
            <person name="De Vega J J."/>
            <person name="De Vega J J."/>
        </authorList>
    </citation>
    <scope>NUCLEOTIDE SEQUENCE</scope>
</reference>
<accession>A0AAD2GWK9</accession>
<protein>
    <recommendedName>
        <fullName evidence="2">MoaB/Mog domain-containing protein</fullName>
    </recommendedName>
</protein>
<dbReference type="InterPro" id="IPR036425">
    <property type="entry name" value="MoaB/Mog-like_dom_sf"/>
</dbReference>
<sequence length="390" mass="42860">DRDNLTWPEIIMSAIHRRIASPGFLSRAGARNAILRSTFSALIKPSMLSALRRTSLNPLTLPRTRPNSLLLYRALSQPPMSDPASSSSADGQPAFSISPIPPNPLGDGKYIRTAAALVIGDEILNGKTHDSNSNYFARYCFQHGVELKRIEVIADDEAQIVEASRRMVNNYDFVITTGGIGSTHDDITYASLAKAFGQELVHHPETLARMAALSHQRRRFAEQTPEQKTAMERMALFPDRAEVLFVAGDIWVPVVRLEGKLCSFPGIPTLFQKLLNGLTPLLPLPPASERPNRVQIFTERPETMIAPFLTALQSRVNADRIQVGSYPVLGQGVFVSLIGRDAARLAAVARELEEGVDGHVVSEDEIASRKEGSWKKDARPVTPVVDKAKI</sequence>
<dbReference type="SUPFAM" id="SSF53218">
    <property type="entry name" value="Molybdenum cofactor biosynthesis proteins"/>
    <property type="match status" value="1"/>
</dbReference>
<dbReference type="InterPro" id="IPR056596">
    <property type="entry name" value="FLAD1_M"/>
</dbReference>
<dbReference type="EMBL" id="CAVNYO010000044">
    <property type="protein sequence ID" value="CAK5263748.1"/>
    <property type="molecule type" value="Genomic_DNA"/>
</dbReference>
<evidence type="ECO:0000313" key="3">
    <source>
        <dbReference type="EMBL" id="CAK5263748.1"/>
    </source>
</evidence>
<keyword evidence="4" id="KW-1185">Reference proteome</keyword>
<proteinExistence type="predicted"/>
<name>A0AAD2GWK9_9AGAR</name>
<dbReference type="GO" id="GO:0047884">
    <property type="term" value="F:FAD diphosphatase activity"/>
    <property type="evidence" value="ECO:0007669"/>
    <property type="project" value="TreeGrafter"/>
</dbReference>
<dbReference type="Pfam" id="PF00994">
    <property type="entry name" value="MoCF_biosynth"/>
    <property type="match status" value="1"/>
</dbReference>
<feature type="compositionally biased region" description="Basic and acidic residues" evidence="1">
    <location>
        <begin position="367"/>
        <end position="379"/>
    </location>
</feature>
<feature type="domain" description="MoaB/Mog" evidence="2">
    <location>
        <begin position="115"/>
        <end position="285"/>
    </location>
</feature>
<dbReference type="SMART" id="SM00852">
    <property type="entry name" value="MoCF_biosynth"/>
    <property type="match status" value="1"/>
</dbReference>
<feature type="non-terminal residue" evidence="3">
    <location>
        <position position="1"/>
    </location>
</feature>
<evidence type="ECO:0000259" key="2">
    <source>
        <dbReference type="SMART" id="SM00852"/>
    </source>
</evidence>
<comment type="caution">
    <text evidence="3">The sequence shown here is derived from an EMBL/GenBank/DDBJ whole genome shotgun (WGS) entry which is preliminary data.</text>
</comment>
<dbReference type="GO" id="GO:0042726">
    <property type="term" value="P:flavin-containing compound metabolic process"/>
    <property type="evidence" value="ECO:0007669"/>
    <property type="project" value="TreeGrafter"/>
</dbReference>
<feature type="region of interest" description="Disordered" evidence="1">
    <location>
        <begin position="367"/>
        <end position="390"/>
    </location>
</feature>
<dbReference type="CDD" id="cd00885">
    <property type="entry name" value="cinA"/>
    <property type="match status" value="1"/>
</dbReference>
<dbReference type="PANTHER" id="PTHR47675:SF1">
    <property type="entry name" value="MOLYBDOPTERIN BINDING DOMAIN PROTEIN (AFU_ORTHOLOGUE AFUA_5G11210)"/>
    <property type="match status" value="1"/>
</dbReference>
<dbReference type="InterPro" id="IPR001453">
    <property type="entry name" value="MoaB/Mog_dom"/>
</dbReference>
<dbReference type="AlphaFoldDB" id="A0AAD2GWK9"/>
<dbReference type="PANTHER" id="PTHR47675">
    <property type="entry name" value="MOLYBDOPTERIN BINDING DOMAIN PROTEIN (AFU_ORTHOLOGUE AFUA_5G11210)"/>
    <property type="match status" value="1"/>
</dbReference>